<dbReference type="EMBL" id="LK036091">
    <property type="protein sequence ID" value="CDY67424.1"/>
    <property type="molecule type" value="Genomic_DNA"/>
</dbReference>
<proteinExistence type="predicted"/>
<name>A0A078JKW9_BRANA</name>
<reference evidence="2 3" key="1">
    <citation type="journal article" date="2014" name="Science">
        <title>Plant genetics. Early allopolyploid evolution in the post-Neolithic Brassica napus oilseed genome.</title>
        <authorList>
            <person name="Chalhoub B."/>
            <person name="Denoeud F."/>
            <person name="Liu S."/>
            <person name="Parkin I.A."/>
            <person name="Tang H."/>
            <person name="Wang X."/>
            <person name="Chiquet J."/>
            <person name="Belcram H."/>
            <person name="Tong C."/>
            <person name="Samans B."/>
            <person name="Correa M."/>
            <person name="Da Silva C."/>
            <person name="Just J."/>
            <person name="Falentin C."/>
            <person name="Koh C.S."/>
            <person name="Le Clainche I."/>
            <person name="Bernard M."/>
            <person name="Bento P."/>
            <person name="Noel B."/>
            <person name="Labadie K."/>
            <person name="Alberti A."/>
            <person name="Charles M."/>
            <person name="Arnaud D."/>
            <person name="Guo H."/>
            <person name="Daviaud C."/>
            <person name="Alamery S."/>
            <person name="Jabbari K."/>
            <person name="Zhao M."/>
            <person name="Edger P.P."/>
            <person name="Chelaifa H."/>
            <person name="Tack D."/>
            <person name="Lassalle G."/>
            <person name="Mestiri I."/>
            <person name="Schnel N."/>
            <person name="Le Paslier M.C."/>
            <person name="Fan G."/>
            <person name="Renault V."/>
            <person name="Bayer P.E."/>
            <person name="Golicz A.A."/>
            <person name="Manoli S."/>
            <person name="Lee T.H."/>
            <person name="Thi V.H."/>
            <person name="Chalabi S."/>
            <person name="Hu Q."/>
            <person name="Fan C."/>
            <person name="Tollenaere R."/>
            <person name="Lu Y."/>
            <person name="Battail C."/>
            <person name="Shen J."/>
            <person name="Sidebottom C.H."/>
            <person name="Wang X."/>
            <person name="Canaguier A."/>
            <person name="Chauveau A."/>
            <person name="Berard A."/>
            <person name="Deniot G."/>
            <person name="Guan M."/>
            <person name="Liu Z."/>
            <person name="Sun F."/>
            <person name="Lim Y.P."/>
            <person name="Lyons E."/>
            <person name="Town C.D."/>
            <person name="Bancroft I."/>
            <person name="Wang X."/>
            <person name="Meng J."/>
            <person name="Ma J."/>
            <person name="Pires J.C."/>
            <person name="King G.J."/>
            <person name="Brunel D."/>
            <person name="Delourme R."/>
            <person name="Renard M."/>
            <person name="Aury J.M."/>
            <person name="Adams K.L."/>
            <person name="Batley J."/>
            <person name="Snowdon R.J."/>
            <person name="Tost J."/>
            <person name="Edwards D."/>
            <person name="Zhou Y."/>
            <person name="Hua W."/>
            <person name="Sharpe A.G."/>
            <person name="Paterson A.H."/>
            <person name="Guan C."/>
            <person name="Wincker P."/>
        </authorList>
    </citation>
    <scope>NUCLEOTIDE SEQUENCE [LARGE SCALE GENOMIC DNA]</scope>
    <source>
        <strain evidence="3">cv. Darmor-bzh</strain>
    </source>
</reference>
<dbReference type="Gramene" id="CDY67424">
    <property type="protein sequence ID" value="CDY67424"/>
    <property type="gene ID" value="GSBRNA2T00063532001"/>
</dbReference>
<keyword evidence="3" id="KW-1185">Reference proteome</keyword>
<dbReference type="PANTHER" id="PTHR45786">
    <property type="entry name" value="DNA BINDING PROTEIN-LIKE"/>
    <property type="match status" value="1"/>
</dbReference>
<organism evidence="2 3">
    <name type="scientific">Brassica napus</name>
    <name type="common">Rape</name>
    <dbReference type="NCBI Taxonomy" id="3708"/>
    <lineage>
        <taxon>Eukaryota</taxon>
        <taxon>Viridiplantae</taxon>
        <taxon>Streptophyta</taxon>
        <taxon>Embryophyta</taxon>
        <taxon>Tracheophyta</taxon>
        <taxon>Spermatophyta</taxon>
        <taxon>Magnoliopsida</taxon>
        <taxon>eudicotyledons</taxon>
        <taxon>Gunneridae</taxon>
        <taxon>Pentapetalae</taxon>
        <taxon>rosids</taxon>
        <taxon>malvids</taxon>
        <taxon>Brassicales</taxon>
        <taxon>Brassicaceae</taxon>
        <taxon>Brassiceae</taxon>
        <taxon>Brassica</taxon>
    </lineage>
</organism>
<sequence length="340" mass="38726">MTRQTNLTLPAVSVADAPPEATQSPFQQTKTNEFIPPARFIVEDHPEAYNDRYEMESESENENEDEENQTYTTYPAGESFINPSPQHIPQQTNNTVTSPIIIGIQKNGYYDDGDLGWNCTFCQAYMWYGERIGKRRRSSNPVFTMCCKGDHSINNGRGPFVFRLSGENYHRIGDIVPEPGQAPKFSQLYVIDTLNEIKNRLDAYAGMRLIESRQSDGRTHNLPTANVEAALIPGDFVLNMETRDIVLESTSGKLQGISELHPAYLPLQYPLLFPYGEDGFRLNIPIGFEESTVRKRKNVTMREYFAFRILERRWEAPTITRSGMIVSSVPCGRLHNDRIE</sequence>
<dbReference type="STRING" id="3708.A0A078JKW9"/>
<evidence type="ECO:0000256" key="1">
    <source>
        <dbReference type="SAM" id="MobiDB-lite"/>
    </source>
</evidence>
<feature type="compositionally biased region" description="Acidic residues" evidence="1">
    <location>
        <begin position="56"/>
        <end position="68"/>
    </location>
</feature>
<dbReference type="PaxDb" id="3708-A0A078JKW9"/>
<evidence type="ECO:0000313" key="2">
    <source>
        <dbReference type="EMBL" id="CDY67424.1"/>
    </source>
</evidence>
<dbReference type="Proteomes" id="UP000028999">
    <property type="component" value="Unassembled WGS sequence"/>
</dbReference>
<accession>A0A078JKW9</accession>
<feature type="region of interest" description="Disordered" evidence="1">
    <location>
        <begin position="1"/>
        <end position="26"/>
    </location>
</feature>
<protein>
    <submittedName>
        <fullName evidence="2">BnaCnng54880D protein</fullName>
    </submittedName>
</protein>
<dbReference type="PANTHER" id="PTHR45786:SF66">
    <property type="entry name" value="HOOK MOTIF PROTEIN, PUTATIVE-RELATED"/>
    <property type="match status" value="1"/>
</dbReference>
<feature type="region of interest" description="Disordered" evidence="1">
    <location>
        <begin position="52"/>
        <end position="84"/>
    </location>
</feature>
<evidence type="ECO:0000313" key="3">
    <source>
        <dbReference type="Proteomes" id="UP000028999"/>
    </source>
</evidence>
<gene>
    <name evidence="2" type="primary">BnaCnng54880D</name>
    <name evidence="2" type="ORF">GSBRNA2T00063532001</name>
</gene>
<dbReference type="AlphaFoldDB" id="A0A078JKW9"/>